<dbReference type="OrthoDB" id="10261408at2759"/>
<dbReference type="AlphaFoldDB" id="A0A507B1F8"/>
<evidence type="ECO:0000313" key="9">
    <source>
        <dbReference type="Proteomes" id="UP000319257"/>
    </source>
</evidence>
<dbReference type="SMART" id="SM00066">
    <property type="entry name" value="GAL4"/>
    <property type="match status" value="1"/>
</dbReference>
<proteinExistence type="predicted"/>
<evidence type="ECO:0000256" key="3">
    <source>
        <dbReference type="ARBA" id="ARBA00023015"/>
    </source>
</evidence>
<sequence>MSRTFTRTPQACSLCRRRKTKCDGVRPRCGHCRSKNLECEWPAPEVQAYAPPTAPPTGPLTSPLTPSSFDPTAGSVIPLASPSSPSVTGAELSPEGLLLCLDLFFERHFASDFCSFDHQPDFEQKCRQDPLLASSVVALCGRYLGPQVAQSVFGLSSAQEVSKAYGHKARFLAKMSSDEPSVAHVQGNLILAMAELLSNSGSRHWLFSGIAIRMAEIMRLNKEFHQKHSLKEQEIRRRTFWACLLFDRALAYLLGKHRTLSLETVTIAVPGTDSSLAYQDESRGVTLGNLSAYRRPSDLGVHPYLIKTVCVWSDMADFANSSRRQVDPYPPTDLRSMFFIRNSALQSWIESLPGGLAWSPQNYDGQAVLGKGRSFTAMHFLLCSASCVALQCYLPHITLFTKLVDLVDAAGLSYLHRDPQLIEECVSNAFKVGDMLQFLVSTYQRPGKSPLQSVWVACSVLIVANTFLWLRYAEDEICTAPNVRERANHYFDLVHQLISSWGLEWKAARQWLTSLDAMHDLYKAAYLGEVHDGFLGREEPGAATAADDDESGNDFRPQPGDGFPSIISLPNLQSSVKFATSDTSAKSISLQSIWLQLSGGWHYGFPDHGSMFDPEMGNQAGFNVVNDPISQ</sequence>
<dbReference type="Gene3D" id="4.10.240.10">
    <property type="entry name" value="Zn(2)-C6 fungal-type DNA-binding domain"/>
    <property type="match status" value="1"/>
</dbReference>
<evidence type="ECO:0000256" key="2">
    <source>
        <dbReference type="ARBA" id="ARBA00022723"/>
    </source>
</evidence>
<dbReference type="InterPro" id="IPR050815">
    <property type="entry name" value="TF_fung"/>
</dbReference>
<dbReference type="GeneID" id="41973353"/>
<reference evidence="8 9" key="1">
    <citation type="submission" date="2019-06" db="EMBL/GenBank/DDBJ databases">
        <title>Draft genome sequence of the filamentous fungus Phialemoniopsis curvata isolated from diesel fuel.</title>
        <authorList>
            <person name="Varaljay V.A."/>
            <person name="Lyon W.J."/>
            <person name="Crouch A.L."/>
            <person name="Drake C.E."/>
            <person name="Hollomon J.M."/>
            <person name="Nadeau L.J."/>
            <person name="Nunn H.S."/>
            <person name="Stevenson B.S."/>
            <person name="Bojanowski C.L."/>
            <person name="Crookes-Goodson W.J."/>
        </authorList>
    </citation>
    <scope>NUCLEOTIDE SEQUENCE [LARGE SCALE GENOMIC DNA]</scope>
    <source>
        <strain evidence="8 9">D216</strain>
    </source>
</reference>
<organism evidence="8 9">
    <name type="scientific">Thyridium curvatum</name>
    <dbReference type="NCBI Taxonomy" id="1093900"/>
    <lineage>
        <taxon>Eukaryota</taxon>
        <taxon>Fungi</taxon>
        <taxon>Dikarya</taxon>
        <taxon>Ascomycota</taxon>
        <taxon>Pezizomycotina</taxon>
        <taxon>Sordariomycetes</taxon>
        <taxon>Sordariomycetidae</taxon>
        <taxon>Thyridiales</taxon>
        <taxon>Thyridiaceae</taxon>
        <taxon>Thyridium</taxon>
    </lineage>
</organism>
<keyword evidence="2" id="KW-0479">Metal-binding</keyword>
<dbReference type="PANTHER" id="PTHR47338">
    <property type="entry name" value="ZN(II)2CYS6 TRANSCRIPTION FACTOR (EUROFUNG)-RELATED"/>
    <property type="match status" value="1"/>
</dbReference>
<dbReference type="InterPro" id="IPR001138">
    <property type="entry name" value="Zn2Cys6_DnaBD"/>
</dbReference>
<dbReference type="InterPro" id="IPR036864">
    <property type="entry name" value="Zn2-C6_fun-type_DNA-bd_sf"/>
</dbReference>
<keyword evidence="4" id="KW-0804">Transcription</keyword>
<evidence type="ECO:0000256" key="4">
    <source>
        <dbReference type="ARBA" id="ARBA00023163"/>
    </source>
</evidence>
<dbReference type="EMBL" id="SKBQ01000032">
    <property type="protein sequence ID" value="TPX13703.1"/>
    <property type="molecule type" value="Genomic_DNA"/>
</dbReference>
<dbReference type="Pfam" id="PF04082">
    <property type="entry name" value="Fungal_trans"/>
    <property type="match status" value="1"/>
</dbReference>
<dbReference type="PANTHER" id="PTHR47338:SF25">
    <property type="entry name" value="TRANSCRIPTION FACTOR"/>
    <property type="match status" value="1"/>
</dbReference>
<dbReference type="InParanoid" id="A0A507B1F8"/>
<gene>
    <name evidence="8" type="ORF">E0L32_005906</name>
</gene>
<protein>
    <recommendedName>
        <fullName evidence="7">Zn(2)-C6 fungal-type domain-containing protein</fullName>
    </recommendedName>
</protein>
<dbReference type="CDD" id="cd00067">
    <property type="entry name" value="GAL4"/>
    <property type="match status" value="1"/>
</dbReference>
<dbReference type="GO" id="GO:0000981">
    <property type="term" value="F:DNA-binding transcription factor activity, RNA polymerase II-specific"/>
    <property type="evidence" value="ECO:0007669"/>
    <property type="project" value="InterPro"/>
</dbReference>
<dbReference type="GO" id="GO:0005634">
    <property type="term" value="C:nucleus"/>
    <property type="evidence" value="ECO:0007669"/>
    <property type="project" value="UniProtKB-SubCell"/>
</dbReference>
<evidence type="ECO:0000259" key="7">
    <source>
        <dbReference type="PROSITE" id="PS50048"/>
    </source>
</evidence>
<keyword evidence="9" id="KW-1185">Reference proteome</keyword>
<dbReference type="CDD" id="cd12148">
    <property type="entry name" value="fungal_TF_MHR"/>
    <property type="match status" value="1"/>
</dbReference>
<dbReference type="STRING" id="1093900.A0A507B1F8"/>
<dbReference type="GO" id="GO:0008270">
    <property type="term" value="F:zinc ion binding"/>
    <property type="evidence" value="ECO:0007669"/>
    <property type="project" value="InterPro"/>
</dbReference>
<accession>A0A507B1F8</accession>
<dbReference type="PROSITE" id="PS50048">
    <property type="entry name" value="ZN2_CY6_FUNGAL_2"/>
    <property type="match status" value="1"/>
</dbReference>
<evidence type="ECO:0000256" key="1">
    <source>
        <dbReference type="ARBA" id="ARBA00004123"/>
    </source>
</evidence>
<dbReference type="SMART" id="SM00906">
    <property type="entry name" value="Fungal_trans"/>
    <property type="match status" value="1"/>
</dbReference>
<dbReference type="PROSITE" id="PS00463">
    <property type="entry name" value="ZN2_CY6_FUNGAL_1"/>
    <property type="match status" value="1"/>
</dbReference>
<dbReference type="InterPro" id="IPR007219">
    <property type="entry name" value="XnlR_reg_dom"/>
</dbReference>
<dbReference type="Proteomes" id="UP000319257">
    <property type="component" value="Unassembled WGS sequence"/>
</dbReference>
<feature type="region of interest" description="Disordered" evidence="6">
    <location>
        <begin position="539"/>
        <end position="560"/>
    </location>
</feature>
<dbReference type="RefSeq" id="XP_030995414.1">
    <property type="nucleotide sequence ID" value="XM_031140480.1"/>
</dbReference>
<keyword evidence="5" id="KW-0539">Nucleus</keyword>
<name>A0A507B1F8_9PEZI</name>
<dbReference type="GO" id="GO:0006351">
    <property type="term" value="P:DNA-templated transcription"/>
    <property type="evidence" value="ECO:0007669"/>
    <property type="project" value="InterPro"/>
</dbReference>
<comment type="subcellular location">
    <subcellularLocation>
        <location evidence="1">Nucleus</location>
    </subcellularLocation>
</comment>
<dbReference type="GO" id="GO:0003677">
    <property type="term" value="F:DNA binding"/>
    <property type="evidence" value="ECO:0007669"/>
    <property type="project" value="InterPro"/>
</dbReference>
<keyword evidence="3" id="KW-0805">Transcription regulation</keyword>
<evidence type="ECO:0000256" key="6">
    <source>
        <dbReference type="SAM" id="MobiDB-lite"/>
    </source>
</evidence>
<feature type="domain" description="Zn(2)-C6 fungal-type" evidence="7">
    <location>
        <begin position="11"/>
        <end position="41"/>
    </location>
</feature>
<evidence type="ECO:0000256" key="5">
    <source>
        <dbReference type="ARBA" id="ARBA00023242"/>
    </source>
</evidence>
<comment type="caution">
    <text evidence="8">The sequence shown here is derived from an EMBL/GenBank/DDBJ whole genome shotgun (WGS) entry which is preliminary data.</text>
</comment>
<dbReference type="Pfam" id="PF00172">
    <property type="entry name" value="Zn_clus"/>
    <property type="match status" value="1"/>
</dbReference>
<dbReference type="SUPFAM" id="SSF57701">
    <property type="entry name" value="Zn2/Cys6 DNA-binding domain"/>
    <property type="match status" value="1"/>
</dbReference>
<evidence type="ECO:0000313" key="8">
    <source>
        <dbReference type="EMBL" id="TPX13703.1"/>
    </source>
</evidence>